<evidence type="ECO:0000313" key="3">
    <source>
        <dbReference type="Proteomes" id="UP000029121"/>
    </source>
</evidence>
<gene>
    <name evidence="2" type="ORF">CARUB_v10016603mg</name>
</gene>
<feature type="compositionally biased region" description="Basic and acidic residues" evidence="1">
    <location>
        <begin position="820"/>
        <end position="830"/>
    </location>
</feature>
<dbReference type="Proteomes" id="UP000029121">
    <property type="component" value="Unassembled WGS sequence"/>
</dbReference>
<feature type="region of interest" description="Disordered" evidence="1">
    <location>
        <begin position="402"/>
        <end position="431"/>
    </location>
</feature>
<sequence>FEVSFIPFPSMEVLNSALPNNGFFNLSSFSSNSNRRLTNKRNQHRFHLPFSKFQYYRASILRVSARFGETSRRRNSLRKKIIGDENWRSTPKSSDPGTKPPNESHNFDHSGDLVELSSPEGLKDRVPENSNLLNELEDWVARYKKEAEYWGIGSNPIFTVYQDLVGNVVRVEVDENEVLSRRSGLEDMESASSRVIYAKKLAEQMENGENVIHKDSSLVKFVSSSIDEKFRFVSSIQNAIIRLDLIPKLPAIGRALLCGYIGLWLLKTVLVYRKSNEVECTELEKEMMRRKMKAWKEKEISEKGAVEVLQKGLEKPLVSFQKPKFDRTELMSSISKVKGSERKLEVLNSSQVESGESIDFDNKIHEIKTMARRAREIEAGIELNEKEKGDDDEDISMQSQKSLPHVGLTHSEGDDDKDESLTTSTDSETTELSGLAIQMVNGAMVDSGFPNHEMAGSDAGKASNVVPLVPTDGIIQSSDVSKGKLSMMKNSTDRKSRVIRSVKEAKEFLSRRSGEKELTQEPSQTIVQDSAEIFPKQSVEEHGVARKHELVDKNKILHATVNGTLKSAHKSTSFEPFGKDVDSQAQKDEYQTLSEPANTVKGSSKQRDSLDEIEERKTSFFKSAKSFSGGTQHIEKEEPSVKENWIEENYHEFEPVVEKMRAGFRDNYMAARERETQEPGTIAEIAELFRSEYNDELEWMKDEKLRDIVFCVRDNELAGRDPFHLIDAEDKAMFLQGLEKKVEKENEKLSHLHQWIHANVENLDYGVDGISVYDPPEKIIPRWKGPLLDKNPNNPEFLNNYHEQREALFSGKAASVSPVKYEEQSSHQELSESASSENTLTPSSEITSRQPKISVEGSDGSVRPGKKSGKEYWQHTKKWSRGFLELYNAETDPAVKAVMKDMGKDLDRWITEDEIKDAADIMEKLPERNKKFMEKKLNKLKREMELFGPQAVLSKYREYGEDKEEDYLWWLDLPHVLCLELYTVDDKGEQQIGFYTLEMATDLELEPKPHHVIAFENAADCRNLCYIIQAHLDMLRTGNVFIVPRPPKDAYREAKANGFSVTVIRKGELKLNIDEPLEEVEEEICEIGSKMYHDKIMGDRSVDISSLMKGVFNLKTKPTGRGRRQSKRALKDYKKSSKGTKPT</sequence>
<feature type="compositionally biased region" description="Polar residues" evidence="1">
    <location>
        <begin position="838"/>
        <end position="851"/>
    </location>
</feature>
<feature type="region of interest" description="Disordered" evidence="1">
    <location>
        <begin position="819"/>
        <end position="871"/>
    </location>
</feature>
<accession>R0FN34</accession>
<feature type="compositionally biased region" description="Basic residues" evidence="1">
    <location>
        <begin position="1118"/>
        <end position="1128"/>
    </location>
</feature>
<dbReference type="PANTHER" id="PTHR34962">
    <property type="entry name" value="EMBRYO DEFECTIVE 1703-RELATED"/>
    <property type="match status" value="1"/>
</dbReference>
<proteinExistence type="predicted"/>
<organism evidence="2 3">
    <name type="scientific">Capsella rubella</name>
    <dbReference type="NCBI Taxonomy" id="81985"/>
    <lineage>
        <taxon>Eukaryota</taxon>
        <taxon>Viridiplantae</taxon>
        <taxon>Streptophyta</taxon>
        <taxon>Embryophyta</taxon>
        <taxon>Tracheophyta</taxon>
        <taxon>Spermatophyta</taxon>
        <taxon>Magnoliopsida</taxon>
        <taxon>eudicotyledons</taxon>
        <taxon>Gunneridae</taxon>
        <taxon>Pentapetalae</taxon>
        <taxon>rosids</taxon>
        <taxon>malvids</taxon>
        <taxon>Brassicales</taxon>
        <taxon>Brassicaceae</taxon>
        <taxon>Camelineae</taxon>
        <taxon>Capsella</taxon>
    </lineage>
</organism>
<dbReference type="EMBL" id="KB870809">
    <property type="protein sequence ID" value="EOA23421.1"/>
    <property type="molecule type" value="Genomic_DNA"/>
</dbReference>
<feature type="region of interest" description="Disordered" evidence="1">
    <location>
        <begin position="591"/>
        <end position="612"/>
    </location>
</feature>
<reference evidence="3" key="1">
    <citation type="journal article" date="2013" name="Nat. Genet.">
        <title>The Capsella rubella genome and the genomic consequences of rapid mating system evolution.</title>
        <authorList>
            <person name="Slotte T."/>
            <person name="Hazzouri K.M."/>
            <person name="Agren J.A."/>
            <person name="Koenig D."/>
            <person name="Maumus F."/>
            <person name="Guo Y.L."/>
            <person name="Steige K."/>
            <person name="Platts A.E."/>
            <person name="Escobar J.S."/>
            <person name="Newman L.K."/>
            <person name="Wang W."/>
            <person name="Mandakova T."/>
            <person name="Vello E."/>
            <person name="Smith L.M."/>
            <person name="Henz S.R."/>
            <person name="Steffen J."/>
            <person name="Takuno S."/>
            <person name="Brandvain Y."/>
            <person name="Coop G."/>
            <person name="Andolfatto P."/>
            <person name="Hu T.T."/>
            <person name="Blanchette M."/>
            <person name="Clark R.M."/>
            <person name="Quesneville H."/>
            <person name="Nordborg M."/>
            <person name="Gaut B.S."/>
            <person name="Lysak M.A."/>
            <person name="Jenkins J."/>
            <person name="Grimwood J."/>
            <person name="Chapman J."/>
            <person name="Prochnik S."/>
            <person name="Shu S."/>
            <person name="Rokhsar D."/>
            <person name="Schmutz J."/>
            <person name="Weigel D."/>
            <person name="Wright S.I."/>
        </authorList>
    </citation>
    <scope>NUCLEOTIDE SEQUENCE [LARGE SCALE GENOMIC DNA]</scope>
    <source>
        <strain evidence="3">cv. Monte Gargano</strain>
    </source>
</reference>
<dbReference type="KEGG" id="crb:17885294"/>
<feature type="region of interest" description="Disordered" evidence="1">
    <location>
        <begin position="79"/>
        <end position="127"/>
    </location>
</feature>
<dbReference type="AlphaFoldDB" id="R0FN34"/>
<name>R0FN34_9BRAS</name>
<feature type="compositionally biased region" description="Polar residues" evidence="1">
    <location>
        <begin position="591"/>
        <end position="603"/>
    </location>
</feature>
<feature type="compositionally biased region" description="Polar residues" evidence="1">
    <location>
        <begin position="88"/>
        <end position="104"/>
    </location>
</feature>
<dbReference type="eggNOG" id="ENOG502QU8G">
    <property type="taxonomic scope" value="Eukaryota"/>
</dbReference>
<feature type="non-terminal residue" evidence="2">
    <location>
        <position position="1"/>
    </location>
</feature>
<evidence type="ECO:0008006" key="4">
    <source>
        <dbReference type="Google" id="ProtNLM"/>
    </source>
</evidence>
<dbReference type="OrthoDB" id="611606at2759"/>
<dbReference type="STRING" id="81985.R0FN34"/>
<evidence type="ECO:0000313" key="2">
    <source>
        <dbReference type="EMBL" id="EOA23421.1"/>
    </source>
</evidence>
<dbReference type="PANTHER" id="PTHR34962:SF1">
    <property type="entry name" value="EMBRYO DEFECTIVE 1703-RELATED"/>
    <property type="match status" value="1"/>
</dbReference>
<keyword evidence="3" id="KW-1185">Reference proteome</keyword>
<evidence type="ECO:0000256" key="1">
    <source>
        <dbReference type="SAM" id="MobiDB-lite"/>
    </source>
</evidence>
<feature type="compositionally biased region" description="Low complexity" evidence="1">
    <location>
        <begin position="421"/>
        <end position="431"/>
    </location>
</feature>
<protein>
    <recommendedName>
        <fullName evidence="4">Embryo defective 1703</fullName>
    </recommendedName>
</protein>
<feature type="region of interest" description="Disordered" evidence="1">
    <location>
        <begin position="1115"/>
        <end position="1143"/>
    </location>
</feature>